<accession>A0A5J4SQL8</accession>
<evidence type="ECO:0000313" key="1">
    <source>
        <dbReference type="EMBL" id="KAA6348122.1"/>
    </source>
</evidence>
<reference evidence="1" key="1">
    <citation type="submission" date="2019-03" db="EMBL/GenBank/DDBJ databases">
        <title>Single cell metagenomics reveals metabolic interactions within the superorganism composed of flagellate Streblomastix strix and complex community of Bacteroidetes bacteria on its surface.</title>
        <authorList>
            <person name="Treitli S.C."/>
            <person name="Kolisko M."/>
            <person name="Husnik F."/>
            <person name="Keeling P."/>
            <person name="Hampl V."/>
        </authorList>
    </citation>
    <scope>NUCLEOTIDE SEQUENCE</scope>
    <source>
        <strain evidence="1">STM</strain>
    </source>
</reference>
<name>A0A5J4SQL8_9ZZZZ</name>
<dbReference type="EMBL" id="SNRY01000076">
    <property type="protein sequence ID" value="KAA6348122.1"/>
    <property type="molecule type" value="Genomic_DNA"/>
</dbReference>
<proteinExistence type="predicted"/>
<comment type="caution">
    <text evidence="1">The sequence shown here is derived from an EMBL/GenBank/DDBJ whole genome shotgun (WGS) entry which is preliminary data.</text>
</comment>
<sequence>NLFFQAMCSVVFEMFVIGLPGIAKQPTESLQAHLQRVVP</sequence>
<dbReference type="AlphaFoldDB" id="A0A5J4SQL8"/>
<protein>
    <submittedName>
        <fullName evidence="1">Uncharacterized protein</fullName>
    </submittedName>
</protein>
<gene>
    <name evidence="1" type="ORF">EZS27_004396</name>
</gene>
<feature type="non-terminal residue" evidence="1">
    <location>
        <position position="1"/>
    </location>
</feature>
<organism evidence="1">
    <name type="scientific">termite gut metagenome</name>
    <dbReference type="NCBI Taxonomy" id="433724"/>
    <lineage>
        <taxon>unclassified sequences</taxon>
        <taxon>metagenomes</taxon>
        <taxon>organismal metagenomes</taxon>
    </lineage>
</organism>